<dbReference type="Proteomes" id="UP000586042">
    <property type="component" value="Unassembled WGS sequence"/>
</dbReference>
<evidence type="ECO:0000313" key="3">
    <source>
        <dbReference type="Proteomes" id="UP000586042"/>
    </source>
</evidence>
<evidence type="ECO:0000259" key="1">
    <source>
        <dbReference type="Pfam" id="PF04149"/>
    </source>
</evidence>
<organism evidence="2 3">
    <name type="scientific">Nonomuraea montanisoli</name>
    <dbReference type="NCBI Taxonomy" id="2741721"/>
    <lineage>
        <taxon>Bacteria</taxon>
        <taxon>Bacillati</taxon>
        <taxon>Actinomycetota</taxon>
        <taxon>Actinomycetes</taxon>
        <taxon>Streptosporangiales</taxon>
        <taxon>Streptosporangiaceae</taxon>
        <taxon>Nonomuraea</taxon>
    </lineage>
</organism>
<reference evidence="2 3" key="1">
    <citation type="submission" date="2020-06" db="EMBL/GenBank/DDBJ databases">
        <title>Nonomuraea sp. SMC257, a novel actinomycete isolated from soil.</title>
        <authorList>
            <person name="Chanama M."/>
        </authorList>
    </citation>
    <scope>NUCLEOTIDE SEQUENCE [LARGE SCALE GENOMIC DNA]</scope>
    <source>
        <strain evidence="2 3">SMC257</strain>
    </source>
</reference>
<dbReference type="Pfam" id="PF04149">
    <property type="entry name" value="DUF397"/>
    <property type="match status" value="1"/>
</dbReference>
<dbReference type="EMBL" id="JABWGN010000018">
    <property type="protein sequence ID" value="NUW37040.1"/>
    <property type="molecule type" value="Genomic_DNA"/>
</dbReference>
<feature type="domain" description="DUF397" evidence="1">
    <location>
        <begin position="13"/>
        <end position="62"/>
    </location>
</feature>
<protein>
    <submittedName>
        <fullName evidence="2">DUF397 domain-containing protein</fullName>
    </submittedName>
</protein>
<dbReference type="RefSeq" id="WP_175594491.1">
    <property type="nucleotide sequence ID" value="NZ_JABWGN010000018.1"/>
</dbReference>
<dbReference type="AlphaFoldDB" id="A0A7Y6M7U9"/>
<gene>
    <name evidence="2" type="ORF">HTZ77_37405</name>
</gene>
<proteinExistence type="predicted"/>
<name>A0A7Y6M7U9_9ACTN</name>
<evidence type="ECO:0000313" key="2">
    <source>
        <dbReference type="EMBL" id="NUW37040.1"/>
    </source>
</evidence>
<keyword evidence="3" id="KW-1185">Reference proteome</keyword>
<dbReference type="InterPro" id="IPR007278">
    <property type="entry name" value="DUF397"/>
</dbReference>
<accession>A0A7Y6M7U9</accession>
<comment type="caution">
    <text evidence="2">The sequence shown here is derived from an EMBL/GenBank/DDBJ whole genome shotgun (WGS) entry which is preliminary data.</text>
</comment>
<sequence length="78" mass="8667">MTQRPGDPPELIWRKSSASVTGECVEVAFGPESAYVRDSNSPEGTVLEFSRSDWVAFVIGVRRGEFDWPRHPTTEPSA</sequence>